<dbReference type="EMBL" id="CAJGYO010000004">
    <property type="protein sequence ID" value="CAD6225068.1"/>
    <property type="molecule type" value="Genomic_DNA"/>
</dbReference>
<keyword evidence="3" id="KW-1185">Reference proteome</keyword>
<proteinExistence type="predicted"/>
<sequence length="61" mass="6647">MVGKKAVLKIIKHCEEFVPALVTGQLLGLDVGSVLEVTNCFPFPIRKEDDEADADGANYQL</sequence>
<evidence type="ECO:0000313" key="2">
    <source>
        <dbReference type="EMBL" id="CAD6225068.1"/>
    </source>
</evidence>
<organism evidence="2 3">
    <name type="scientific">Miscanthus lutarioriparius</name>
    <dbReference type="NCBI Taxonomy" id="422564"/>
    <lineage>
        <taxon>Eukaryota</taxon>
        <taxon>Viridiplantae</taxon>
        <taxon>Streptophyta</taxon>
        <taxon>Embryophyta</taxon>
        <taxon>Tracheophyta</taxon>
        <taxon>Spermatophyta</taxon>
        <taxon>Magnoliopsida</taxon>
        <taxon>Liliopsida</taxon>
        <taxon>Poales</taxon>
        <taxon>Poaceae</taxon>
        <taxon>PACMAD clade</taxon>
        <taxon>Panicoideae</taxon>
        <taxon>Andropogonodae</taxon>
        <taxon>Andropogoneae</taxon>
        <taxon>Saccharinae</taxon>
        <taxon>Miscanthus</taxon>
    </lineage>
</organism>
<dbReference type="Gene3D" id="3.40.140.10">
    <property type="entry name" value="Cytidine Deaminase, domain 2"/>
    <property type="match status" value="1"/>
</dbReference>
<evidence type="ECO:0000313" key="3">
    <source>
        <dbReference type="Proteomes" id="UP000604825"/>
    </source>
</evidence>
<dbReference type="AlphaFoldDB" id="A0A811NK30"/>
<dbReference type="InterPro" id="IPR037518">
    <property type="entry name" value="MPN"/>
</dbReference>
<dbReference type="Pfam" id="PF01398">
    <property type="entry name" value="JAB"/>
    <property type="match status" value="1"/>
</dbReference>
<dbReference type="PROSITE" id="PS50249">
    <property type="entry name" value="MPN"/>
    <property type="match status" value="1"/>
</dbReference>
<feature type="domain" description="MPN" evidence="1">
    <location>
        <begin position="1"/>
        <end position="61"/>
    </location>
</feature>
<gene>
    <name evidence="2" type="ORF">NCGR_LOCUS17232</name>
</gene>
<comment type="caution">
    <text evidence="2">The sequence shown here is derived from an EMBL/GenBank/DDBJ whole genome shotgun (WGS) entry which is preliminary data.</text>
</comment>
<reference evidence="2" key="1">
    <citation type="submission" date="2020-10" db="EMBL/GenBank/DDBJ databases">
        <authorList>
            <person name="Han B."/>
            <person name="Lu T."/>
            <person name="Zhao Q."/>
            <person name="Huang X."/>
            <person name="Zhao Y."/>
        </authorList>
    </citation>
    <scope>NUCLEOTIDE SEQUENCE</scope>
</reference>
<evidence type="ECO:0000259" key="1">
    <source>
        <dbReference type="PROSITE" id="PS50249"/>
    </source>
</evidence>
<protein>
    <recommendedName>
        <fullName evidence="1">MPN domain-containing protein</fullName>
    </recommendedName>
</protein>
<name>A0A811NK30_9POAL</name>
<accession>A0A811NK30</accession>
<dbReference type="Proteomes" id="UP000604825">
    <property type="component" value="Unassembled WGS sequence"/>
</dbReference>
<dbReference type="OrthoDB" id="10265695at2759"/>
<dbReference type="GO" id="GO:0008237">
    <property type="term" value="F:metallopeptidase activity"/>
    <property type="evidence" value="ECO:0007669"/>
    <property type="project" value="InterPro"/>
</dbReference>
<dbReference type="InterPro" id="IPR000555">
    <property type="entry name" value="JAMM/MPN+_dom"/>
</dbReference>